<sequence length="26" mass="2563">NAHGQKVQTAGSNMASTDSAVGSSWA</sequence>
<dbReference type="EMBL" id="MVHR01000009">
    <property type="protein sequence ID" value="ORA74592.1"/>
    <property type="molecule type" value="Genomic_DNA"/>
</dbReference>
<dbReference type="EMBL" id="MVHR01000038">
    <property type="protein sequence ID" value="ORA70136.1"/>
    <property type="molecule type" value="Genomic_DNA"/>
</dbReference>
<proteinExistence type="predicted"/>
<feature type="non-terminal residue" evidence="3">
    <location>
        <position position="1"/>
    </location>
</feature>
<evidence type="ECO:0000313" key="2">
    <source>
        <dbReference type="EMBL" id="ORA70136.1"/>
    </source>
</evidence>
<name>A0A1X0DQX5_MYCHE</name>
<evidence type="ECO:0000313" key="3">
    <source>
        <dbReference type="EMBL" id="ORA74592.1"/>
    </source>
</evidence>
<evidence type="ECO:0000313" key="4">
    <source>
        <dbReference type="Proteomes" id="UP000192566"/>
    </source>
</evidence>
<accession>A0A1X0DQX5</accession>
<comment type="caution">
    <text evidence="3">The sequence shown here is derived from an EMBL/GenBank/DDBJ whole genome shotgun (WGS) entry which is preliminary data.</text>
</comment>
<evidence type="ECO:0000256" key="1">
    <source>
        <dbReference type="SAM" id="MobiDB-lite"/>
    </source>
</evidence>
<organism evidence="3 4">
    <name type="scientific">Mycobacterium heidelbergense</name>
    <dbReference type="NCBI Taxonomy" id="53376"/>
    <lineage>
        <taxon>Bacteria</taxon>
        <taxon>Bacillati</taxon>
        <taxon>Actinomycetota</taxon>
        <taxon>Actinomycetes</taxon>
        <taxon>Mycobacteriales</taxon>
        <taxon>Mycobacteriaceae</taxon>
        <taxon>Mycobacterium</taxon>
        <taxon>Mycobacterium simiae complex</taxon>
    </lineage>
</organism>
<keyword evidence="4" id="KW-1185">Reference proteome</keyword>
<gene>
    <name evidence="3" type="ORF">BST25_08425</name>
    <name evidence="2" type="ORF">BST25_19770</name>
</gene>
<reference evidence="3 4" key="1">
    <citation type="submission" date="2017-02" db="EMBL/GenBank/DDBJ databases">
        <title>The new phylogeny of genus Mycobacterium.</title>
        <authorList>
            <person name="Tortoli E."/>
            <person name="Trovato A."/>
            <person name="Cirillo D.M."/>
        </authorList>
    </citation>
    <scope>NUCLEOTIDE SEQUENCE [LARGE SCALE GENOMIC DNA]</scope>
    <source>
        <strain evidence="3 4">DSM 44471</strain>
    </source>
</reference>
<dbReference type="Proteomes" id="UP000192566">
    <property type="component" value="Unassembled WGS sequence"/>
</dbReference>
<protein>
    <submittedName>
        <fullName evidence="3">Type VII secretion protein EsxI</fullName>
    </submittedName>
</protein>
<dbReference type="AlphaFoldDB" id="A0A1X0DQX5"/>
<feature type="region of interest" description="Disordered" evidence="1">
    <location>
        <begin position="1"/>
        <end position="26"/>
    </location>
</feature>